<comment type="subunit">
    <text evidence="5">Homodimer.</text>
</comment>
<keyword evidence="4 5" id="KW-0660">Purine salvage</keyword>
<evidence type="ECO:0000256" key="1">
    <source>
        <dbReference type="ARBA" id="ARBA00022490"/>
    </source>
</evidence>
<feature type="binding site" evidence="5">
    <location>
        <position position="20"/>
    </location>
    <ligand>
        <name>xanthine</name>
        <dbReference type="ChEBI" id="CHEBI:17712"/>
    </ligand>
</feature>
<comment type="pathway">
    <text evidence="5">Purine metabolism; XMP biosynthesis via salvage pathway; XMP from xanthine: step 1/1.</text>
</comment>
<evidence type="ECO:0000256" key="5">
    <source>
        <dbReference type="HAMAP-Rule" id="MF_01184"/>
    </source>
</evidence>
<dbReference type="GO" id="GO:0000310">
    <property type="term" value="F:xanthine phosphoribosyltransferase activity"/>
    <property type="evidence" value="ECO:0007669"/>
    <property type="project" value="UniProtKB-UniRule"/>
</dbReference>
<dbReference type="SUPFAM" id="SSF53271">
    <property type="entry name" value="PRTase-like"/>
    <property type="match status" value="1"/>
</dbReference>
<dbReference type="InterPro" id="IPR000836">
    <property type="entry name" value="PRTase_dom"/>
</dbReference>
<comment type="similarity">
    <text evidence="5">Belongs to the purine/pyrimidine phosphoribosyltransferase family. Xpt subfamily.</text>
</comment>
<dbReference type="NCBIfam" id="TIGR01744">
    <property type="entry name" value="XPRTase"/>
    <property type="match status" value="1"/>
</dbReference>
<evidence type="ECO:0000256" key="2">
    <source>
        <dbReference type="ARBA" id="ARBA00022676"/>
    </source>
</evidence>
<dbReference type="EC" id="2.4.2.22" evidence="5 6"/>
<dbReference type="UniPathway" id="UPA00602">
    <property type="reaction ID" value="UER00658"/>
</dbReference>
<dbReference type="AlphaFoldDB" id="A0A346AZ81"/>
<evidence type="ECO:0000259" key="7">
    <source>
        <dbReference type="Pfam" id="PF00156"/>
    </source>
</evidence>
<dbReference type="GO" id="GO:0046110">
    <property type="term" value="P:xanthine metabolic process"/>
    <property type="evidence" value="ECO:0007669"/>
    <property type="project" value="UniProtKB-UniRule"/>
</dbReference>
<comment type="subcellular location">
    <subcellularLocation>
        <location evidence="5">Cytoplasm</location>
    </subcellularLocation>
</comment>
<dbReference type="GO" id="GO:0006166">
    <property type="term" value="P:purine ribonucleoside salvage"/>
    <property type="evidence" value="ECO:0007669"/>
    <property type="project" value="UniProtKB-KW"/>
</dbReference>
<keyword evidence="1 5" id="KW-0963">Cytoplasm</keyword>
<dbReference type="InterPro" id="IPR050118">
    <property type="entry name" value="Pur/Pyrimidine_PRTase"/>
</dbReference>
<dbReference type="CDD" id="cd06223">
    <property type="entry name" value="PRTases_typeI"/>
    <property type="match status" value="1"/>
</dbReference>
<feature type="binding site" evidence="5">
    <location>
        <position position="27"/>
    </location>
    <ligand>
        <name>xanthine</name>
        <dbReference type="ChEBI" id="CHEBI:17712"/>
    </ligand>
</feature>
<dbReference type="EMBL" id="CP029462">
    <property type="protein sequence ID" value="AXL21174.1"/>
    <property type="molecule type" value="Genomic_DNA"/>
</dbReference>
<dbReference type="Pfam" id="PF00156">
    <property type="entry name" value="Pribosyltran"/>
    <property type="match status" value="1"/>
</dbReference>
<keyword evidence="9" id="KW-1185">Reference proteome</keyword>
<dbReference type="HAMAP" id="MF_01184">
    <property type="entry name" value="XPRTase"/>
    <property type="match status" value="1"/>
</dbReference>
<dbReference type="PANTHER" id="PTHR43864">
    <property type="entry name" value="HYPOXANTHINE/GUANINE PHOSPHORIBOSYLTRANSFERASE"/>
    <property type="match status" value="1"/>
</dbReference>
<protein>
    <recommendedName>
        <fullName evidence="5 6">Xanthine phosphoribosyltransferase</fullName>
        <shortName evidence="5">XPRTase</shortName>
        <ecNumber evidence="5 6">2.4.2.22</ecNumber>
    </recommendedName>
</protein>
<keyword evidence="3 5" id="KW-0808">Transferase</keyword>
<comment type="catalytic activity">
    <reaction evidence="5">
        <text>XMP + diphosphate = xanthine + 5-phospho-alpha-D-ribose 1-diphosphate</text>
        <dbReference type="Rhea" id="RHEA:10800"/>
        <dbReference type="ChEBI" id="CHEBI:17712"/>
        <dbReference type="ChEBI" id="CHEBI:33019"/>
        <dbReference type="ChEBI" id="CHEBI:57464"/>
        <dbReference type="ChEBI" id="CHEBI:58017"/>
        <dbReference type="EC" id="2.4.2.22"/>
    </reaction>
</comment>
<comment type="function">
    <text evidence="5">Converts the preformed base xanthine, a product of nucleic acid breakdown, to xanthosine 5'-monophosphate (XMP), so it can be reused for RNA or DNA synthesis.</text>
</comment>
<dbReference type="PANTHER" id="PTHR43864:SF1">
    <property type="entry name" value="XANTHINE PHOSPHORIBOSYLTRANSFERASE"/>
    <property type="match status" value="1"/>
</dbReference>
<evidence type="ECO:0000256" key="6">
    <source>
        <dbReference type="NCBIfam" id="TIGR01744"/>
    </source>
</evidence>
<reference evidence="8 9" key="1">
    <citation type="submission" date="2018-05" db="EMBL/GenBank/DDBJ databases">
        <title>Complete genome sequence of Megasphaera sp. AJH120T, isolated from the ceca of a chicken.</title>
        <authorList>
            <person name="Maki J."/>
            <person name="Looft T."/>
        </authorList>
    </citation>
    <scope>NUCLEOTIDE SEQUENCE [LARGE SCALE GENOMIC DNA]</scope>
    <source>
        <strain evidence="8 9">AJH120</strain>
    </source>
</reference>
<dbReference type="GO" id="GO:0005737">
    <property type="term" value="C:cytoplasm"/>
    <property type="evidence" value="ECO:0007669"/>
    <property type="project" value="UniProtKB-SubCell"/>
</dbReference>
<dbReference type="Gene3D" id="3.40.50.2020">
    <property type="match status" value="1"/>
</dbReference>
<gene>
    <name evidence="5" type="primary">xpt</name>
    <name evidence="8" type="ORF">DKB62_06175</name>
</gene>
<name>A0A346AZ81_9FIRM</name>
<dbReference type="GO" id="GO:0032265">
    <property type="term" value="P:XMP salvage"/>
    <property type="evidence" value="ECO:0007669"/>
    <property type="project" value="UniProtKB-UniRule"/>
</dbReference>
<dbReference type="Proteomes" id="UP000254337">
    <property type="component" value="Chromosome"/>
</dbReference>
<accession>A0A346AZ81</accession>
<keyword evidence="2 5" id="KW-0328">Glycosyltransferase</keyword>
<dbReference type="NCBIfam" id="NF006671">
    <property type="entry name" value="PRK09219.1"/>
    <property type="match status" value="1"/>
</dbReference>
<feature type="binding site" evidence="5">
    <location>
        <begin position="129"/>
        <end position="133"/>
    </location>
    <ligand>
        <name>5-phospho-alpha-D-ribose 1-diphosphate</name>
        <dbReference type="ChEBI" id="CHEBI:58017"/>
    </ligand>
</feature>
<proteinExistence type="inferred from homology"/>
<feature type="binding site" evidence="5">
    <location>
        <position position="157"/>
    </location>
    <ligand>
        <name>xanthine</name>
        <dbReference type="ChEBI" id="CHEBI:17712"/>
    </ligand>
</feature>
<feature type="domain" description="Phosphoribosyltransferase" evidence="7">
    <location>
        <begin position="52"/>
        <end position="157"/>
    </location>
</feature>
<organism evidence="8 9">
    <name type="scientific">Megasphaera stantonii</name>
    <dbReference type="NCBI Taxonomy" id="2144175"/>
    <lineage>
        <taxon>Bacteria</taxon>
        <taxon>Bacillati</taxon>
        <taxon>Bacillota</taxon>
        <taxon>Negativicutes</taxon>
        <taxon>Veillonellales</taxon>
        <taxon>Veillonellaceae</taxon>
        <taxon>Megasphaera</taxon>
    </lineage>
</organism>
<evidence type="ECO:0000313" key="8">
    <source>
        <dbReference type="EMBL" id="AXL21174.1"/>
    </source>
</evidence>
<evidence type="ECO:0000313" key="9">
    <source>
        <dbReference type="Proteomes" id="UP000254337"/>
    </source>
</evidence>
<dbReference type="KEGG" id="meg:DKB62_06175"/>
<dbReference type="RefSeq" id="WP_107196089.1">
    <property type="nucleotide sequence ID" value="NZ_CP029462.1"/>
</dbReference>
<evidence type="ECO:0000256" key="4">
    <source>
        <dbReference type="ARBA" id="ARBA00022726"/>
    </source>
</evidence>
<dbReference type="OrthoDB" id="9790678at2"/>
<sequence>MDELKQRILQDGIIIDNRILKIDNFLNQQIDTTLINHVGQEFARLFQDVPVDRIVTIESSGIAVAYAVSLAMNNRPVVFARKKKSLLTSGEQYTASIYSYTKEEAYTASIGKSYLHAGESILIIDDFLASGAAAVGLAEIAAQAGCSVAGIGIVVEKTFQGGRQTLESKGLRVESLARIARFENNAPVFAD</sequence>
<dbReference type="InterPro" id="IPR010079">
    <property type="entry name" value="Xanthine_PRibTrfase"/>
</dbReference>
<evidence type="ECO:0000256" key="3">
    <source>
        <dbReference type="ARBA" id="ARBA00022679"/>
    </source>
</evidence>
<dbReference type="InterPro" id="IPR029057">
    <property type="entry name" value="PRTase-like"/>
</dbReference>